<protein>
    <recommendedName>
        <fullName evidence="2">RNA-directed DNA polymerase</fullName>
        <ecNumber evidence="2">2.7.7.49</ecNumber>
    </recommendedName>
</protein>
<dbReference type="SUPFAM" id="SSF53098">
    <property type="entry name" value="Ribonuclease H-like"/>
    <property type="match status" value="1"/>
</dbReference>
<gene>
    <name evidence="13" type="ORF">AA0114_g13002</name>
</gene>
<dbReference type="Gene3D" id="3.30.70.270">
    <property type="match status" value="2"/>
</dbReference>
<dbReference type="PANTHER" id="PTHR37984">
    <property type="entry name" value="PROTEIN CBG26694"/>
    <property type="match status" value="1"/>
</dbReference>
<evidence type="ECO:0000313" key="14">
    <source>
        <dbReference type="Proteomes" id="UP000292402"/>
    </source>
</evidence>
<dbReference type="InterPro" id="IPR043502">
    <property type="entry name" value="DNA/RNA_pol_sf"/>
</dbReference>
<dbReference type="CDD" id="cd01647">
    <property type="entry name" value="RT_LTR"/>
    <property type="match status" value="1"/>
</dbReference>
<evidence type="ECO:0000256" key="1">
    <source>
        <dbReference type="ARBA" id="ARBA00011353"/>
    </source>
</evidence>
<organism evidence="13 14">
    <name type="scientific">Alternaria tenuissima</name>
    <dbReference type="NCBI Taxonomy" id="119927"/>
    <lineage>
        <taxon>Eukaryota</taxon>
        <taxon>Fungi</taxon>
        <taxon>Dikarya</taxon>
        <taxon>Ascomycota</taxon>
        <taxon>Pezizomycotina</taxon>
        <taxon>Dothideomycetes</taxon>
        <taxon>Pleosporomycetidae</taxon>
        <taxon>Pleosporales</taxon>
        <taxon>Pleosporineae</taxon>
        <taxon>Pleosporaceae</taxon>
        <taxon>Alternaria</taxon>
        <taxon>Alternaria sect. Alternaria</taxon>
        <taxon>Alternaria alternata complex</taxon>
    </lineage>
</organism>
<comment type="subunit">
    <text evidence="1">Component of the NuA4 histone acetyltransferase complex.</text>
</comment>
<evidence type="ECO:0000256" key="2">
    <source>
        <dbReference type="ARBA" id="ARBA00012493"/>
    </source>
</evidence>
<dbReference type="Gene3D" id="3.10.10.10">
    <property type="entry name" value="HIV Type 1 Reverse Transcriptase, subunit A, domain 1"/>
    <property type="match status" value="1"/>
</dbReference>
<accession>A0A4Q4LXQ9</accession>
<dbReference type="InterPro" id="IPR043128">
    <property type="entry name" value="Rev_trsase/Diguanyl_cyclase"/>
</dbReference>
<evidence type="ECO:0000256" key="3">
    <source>
        <dbReference type="ARBA" id="ARBA00022679"/>
    </source>
</evidence>
<evidence type="ECO:0000256" key="5">
    <source>
        <dbReference type="ARBA" id="ARBA00022722"/>
    </source>
</evidence>
<dbReference type="Gene3D" id="2.40.50.40">
    <property type="match status" value="1"/>
</dbReference>
<dbReference type="Pfam" id="PF17921">
    <property type="entry name" value="Integrase_H2C2"/>
    <property type="match status" value="1"/>
</dbReference>
<keyword evidence="4" id="KW-0548">Nucleotidyltransferase</keyword>
<dbReference type="SUPFAM" id="SSF54160">
    <property type="entry name" value="Chromo domain-like"/>
    <property type="match status" value="1"/>
</dbReference>
<dbReference type="Gene3D" id="1.10.340.70">
    <property type="match status" value="1"/>
</dbReference>
<reference evidence="14" key="1">
    <citation type="journal article" date="2019" name="bioRxiv">
        <title>Genomics, evolutionary history and diagnostics of the Alternaria alternata species group including apple and Asian pear pathotypes.</title>
        <authorList>
            <person name="Armitage A.D."/>
            <person name="Cockerton H.M."/>
            <person name="Sreenivasaprasad S."/>
            <person name="Woodhall J.W."/>
            <person name="Lane C.R."/>
            <person name="Harrison R.J."/>
            <person name="Clarkson J.P."/>
        </authorList>
    </citation>
    <scope>NUCLEOTIDE SEQUENCE [LARGE SCALE GENOMIC DNA]</scope>
    <source>
        <strain evidence="14">FERA 1082</strain>
    </source>
</reference>
<sequence>MDQQTNSEWNQFQHRHMNTPPLTANLIVNSVYNATALIDSGCLCYALVSRRFARQSHLERFEIASRMIEGIDGKLSRIEEVSRFEFDMHGHREVAYAYVINNMDEDVVLGKGWMDHQHVTIAPAKRSLFIHSRGIRVRCDESVASQNVAQVSATTFAGLLKRSRDRESGVRVFAASIADINKALAPKKAVDVKSLLPKHYQSYFELFNPKEAAKLPPHRGPGIDHRVELMSKDGQQPQPPWGPLYGMSRGELLVLRRELTSLLEKGFIRVSSSPASAPVLFARKPGGGLRLCIDYRALNAITKKDRYPLPLIRETLNNLSKAKWFTKLDVIAAFHKIRVAEGDEWKTAFRTRFGLFEWLVTPFGMANSPSTFQRYINWTLREYLDEFCSAYLDDVLIYTDGSLQQHQEHVKKVLSKLQAAGLHVDIKKCEFEVKSTKYLGFIIDAGKGIRMDPEKVKAIKEWEAPRTVKGVRSFLGFANFYRRFIRDFAKVATPLTRLTGDVTFVWGDDEQKAFDKLKEVFITEPNLAAFDPERDTVLECDSSGYAVGGVLSQYDDEGILRPCAFFSRKNNAHECNYEIHDKELLAVIRCLEEWDAELRSVKSFKVITDHKNLEYFMKPKLLSERQVRWAALLSRYNMEMLYRPGKENVRADALSRREQDMPEDAEDERLQKRIIQVLKPTSQCYEDTSEDKEDMAGSWAMSAKIRVGRTGVRPDPAEGQLDERDTVSEDGVEQWDAQYTTVSEDSAAQSERDEETLTEQAESADLVVADTSSAQLSELERLWLEALKDDRQYRDAKQAVVDQERRFPPSIGVKCSISECSINDQGELSYRGRRWVPSSESLRTQIISEVHDSLSTGHPGREITYRTLARDFFWPGMTESIRRYVRNCDVCGRTKTWREGTQGLLKPLPIPERIWKEISMDFIEKLPISENMRCLMVVTDRLGKGSIFIPLPNTETETVVRAYIKHVVAYHWLPDAITSDRGSQFVSLLWERLCEILKINRRLSTAFHPQTDGSTERMNSVWEAYIRAFISWAQNDWAQLCPMAQIAINGRDATSTGVSPFFLQHGYNVDPLQLEVPQGANRRKYSAEERSDREKAEAIAAKFRHVFELAQASMAQAQAEQEKQANKHRREARNFKVGDKVWLRLDKQYSTGRESRKLDWKNAKYTVIEVISSHAVKLDTPPGHHPVFHVDRLRLANTDPLPSQTQDDYQPLPLQVNGVEEYLVEDVVAEQLKRRGRGWKRYYDVKWKGYHQTSLEPAELLEETEALERWLAYTKDLRDDKGRLPESFRRATPSSGGEEGGNVMG</sequence>
<feature type="region of interest" description="Disordered" evidence="10">
    <location>
        <begin position="707"/>
        <end position="762"/>
    </location>
</feature>
<dbReference type="GO" id="GO:0004519">
    <property type="term" value="F:endonuclease activity"/>
    <property type="evidence" value="ECO:0007669"/>
    <property type="project" value="UniProtKB-KW"/>
</dbReference>
<feature type="compositionally biased region" description="Polar residues" evidence="10">
    <location>
        <begin position="737"/>
        <end position="749"/>
    </location>
</feature>
<proteinExistence type="predicted"/>
<evidence type="ECO:0000256" key="7">
    <source>
        <dbReference type="ARBA" id="ARBA00022801"/>
    </source>
</evidence>
<dbReference type="GO" id="GO:0016787">
    <property type="term" value="F:hydrolase activity"/>
    <property type="evidence" value="ECO:0007669"/>
    <property type="project" value="UniProtKB-KW"/>
</dbReference>
<dbReference type="InterPro" id="IPR041373">
    <property type="entry name" value="RT_RNaseH"/>
</dbReference>
<dbReference type="PANTHER" id="PTHR37984:SF5">
    <property type="entry name" value="PROTEIN NYNRIN-LIKE"/>
    <property type="match status" value="1"/>
</dbReference>
<dbReference type="InterPro" id="IPR016197">
    <property type="entry name" value="Chromo-like_dom_sf"/>
</dbReference>
<dbReference type="GO" id="GO:0015074">
    <property type="term" value="P:DNA integration"/>
    <property type="evidence" value="ECO:0007669"/>
    <property type="project" value="InterPro"/>
</dbReference>
<dbReference type="InterPro" id="IPR001584">
    <property type="entry name" value="Integrase_cat-core"/>
</dbReference>
<dbReference type="CDD" id="cd09274">
    <property type="entry name" value="RNase_HI_RT_Ty3"/>
    <property type="match status" value="1"/>
</dbReference>
<dbReference type="CDD" id="cd00303">
    <property type="entry name" value="retropepsin_like"/>
    <property type="match status" value="1"/>
</dbReference>
<dbReference type="PROSITE" id="PS50994">
    <property type="entry name" value="INTEGRASE"/>
    <property type="match status" value="1"/>
</dbReference>
<keyword evidence="6" id="KW-0255">Endonuclease</keyword>
<dbReference type="SUPFAM" id="SSF56672">
    <property type="entry name" value="DNA/RNA polymerases"/>
    <property type="match status" value="1"/>
</dbReference>
<feature type="region of interest" description="Disordered" evidence="10">
    <location>
        <begin position="1282"/>
        <end position="1305"/>
    </location>
</feature>
<dbReference type="GO" id="GO:0003723">
    <property type="term" value="F:RNA binding"/>
    <property type="evidence" value="ECO:0007669"/>
    <property type="project" value="UniProtKB-KW"/>
</dbReference>
<dbReference type="InterPro" id="IPR000477">
    <property type="entry name" value="RT_dom"/>
</dbReference>
<dbReference type="Proteomes" id="UP000292402">
    <property type="component" value="Unassembled WGS sequence"/>
</dbReference>
<dbReference type="FunFam" id="3.30.70.270:FF:000063">
    <property type="entry name" value="Zinc knuckle domaincontaining protein"/>
    <property type="match status" value="1"/>
</dbReference>
<dbReference type="EMBL" id="PDXA01000151">
    <property type="protein sequence ID" value="RYN18843.1"/>
    <property type="molecule type" value="Genomic_DNA"/>
</dbReference>
<evidence type="ECO:0000256" key="6">
    <source>
        <dbReference type="ARBA" id="ARBA00022759"/>
    </source>
</evidence>
<keyword evidence="7" id="KW-0378">Hydrolase</keyword>
<dbReference type="Gene3D" id="2.40.70.10">
    <property type="entry name" value="Acid Proteases"/>
    <property type="match status" value="1"/>
</dbReference>
<dbReference type="InterPro" id="IPR041588">
    <property type="entry name" value="Integrase_H2C2"/>
</dbReference>
<dbReference type="Gene3D" id="3.30.420.10">
    <property type="entry name" value="Ribonuclease H-like superfamily/Ribonuclease H"/>
    <property type="match status" value="1"/>
</dbReference>
<dbReference type="InterPro" id="IPR050951">
    <property type="entry name" value="Retrovirus_Pol_polyprotein"/>
</dbReference>
<keyword evidence="9" id="KW-0695">RNA-directed DNA polymerase</keyword>
<dbReference type="Pfam" id="PF00665">
    <property type="entry name" value="rve"/>
    <property type="match status" value="1"/>
</dbReference>
<feature type="domain" description="Reverse transcriptase" evidence="11">
    <location>
        <begin position="263"/>
        <end position="443"/>
    </location>
</feature>
<keyword evidence="5" id="KW-0540">Nuclease</keyword>
<dbReference type="GO" id="GO:0005634">
    <property type="term" value="C:nucleus"/>
    <property type="evidence" value="ECO:0007669"/>
    <property type="project" value="UniProtKB-ARBA"/>
</dbReference>
<evidence type="ECO:0000259" key="11">
    <source>
        <dbReference type="PROSITE" id="PS50878"/>
    </source>
</evidence>
<evidence type="ECO:0000256" key="10">
    <source>
        <dbReference type="SAM" id="MobiDB-lite"/>
    </source>
</evidence>
<dbReference type="InterPro" id="IPR021109">
    <property type="entry name" value="Peptidase_aspartic_dom_sf"/>
</dbReference>
<dbReference type="EC" id="2.7.7.49" evidence="2"/>
<keyword evidence="3" id="KW-0808">Transferase</keyword>
<evidence type="ECO:0000259" key="12">
    <source>
        <dbReference type="PROSITE" id="PS50994"/>
    </source>
</evidence>
<keyword evidence="8" id="KW-0694">RNA-binding</keyword>
<dbReference type="Pfam" id="PF00078">
    <property type="entry name" value="RVT_1"/>
    <property type="match status" value="1"/>
</dbReference>
<dbReference type="InterPro" id="IPR012337">
    <property type="entry name" value="RNaseH-like_sf"/>
</dbReference>
<evidence type="ECO:0000256" key="8">
    <source>
        <dbReference type="ARBA" id="ARBA00022884"/>
    </source>
</evidence>
<dbReference type="Pfam" id="PF17917">
    <property type="entry name" value="RT_RNaseH"/>
    <property type="match status" value="1"/>
</dbReference>
<dbReference type="GO" id="GO:0003964">
    <property type="term" value="F:RNA-directed DNA polymerase activity"/>
    <property type="evidence" value="ECO:0007669"/>
    <property type="project" value="UniProtKB-KW"/>
</dbReference>
<evidence type="ECO:0000256" key="4">
    <source>
        <dbReference type="ARBA" id="ARBA00022695"/>
    </source>
</evidence>
<evidence type="ECO:0000256" key="9">
    <source>
        <dbReference type="ARBA" id="ARBA00022918"/>
    </source>
</evidence>
<dbReference type="PROSITE" id="PS50878">
    <property type="entry name" value="RT_POL"/>
    <property type="match status" value="1"/>
</dbReference>
<feature type="domain" description="Integrase catalytic" evidence="12">
    <location>
        <begin position="905"/>
        <end position="1068"/>
    </location>
</feature>
<evidence type="ECO:0000313" key="13">
    <source>
        <dbReference type="EMBL" id="RYN18843.1"/>
    </source>
</evidence>
<comment type="caution">
    <text evidence="13">The sequence shown here is derived from an EMBL/GenBank/DDBJ whole genome shotgun (WGS) entry which is preliminary data.</text>
</comment>
<name>A0A4Q4LXQ9_9PLEO</name>
<dbReference type="InterPro" id="IPR036397">
    <property type="entry name" value="RNaseH_sf"/>
</dbReference>